<organism evidence="1 2">
    <name type="scientific">Panagrolaimus sp. PS1159</name>
    <dbReference type="NCBI Taxonomy" id="55785"/>
    <lineage>
        <taxon>Eukaryota</taxon>
        <taxon>Metazoa</taxon>
        <taxon>Ecdysozoa</taxon>
        <taxon>Nematoda</taxon>
        <taxon>Chromadorea</taxon>
        <taxon>Rhabditida</taxon>
        <taxon>Tylenchina</taxon>
        <taxon>Panagrolaimomorpha</taxon>
        <taxon>Panagrolaimoidea</taxon>
        <taxon>Panagrolaimidae</taxon>
        <taxon>Panagrolaimus</taxon>
    </lineage>
</organism>
<name>A0AC35GEJ2_9BILA</name>
<evidence type="ECO:0000313" key="2">
    <source>
        <dbReference type="WBParaSite" id="PS1159_v2.g452.t1"/>
    </source>
</evidence>
<reference evidence="2" key="1">
    <citation type="submission" date="2022-11" db="UniProtKB">
        <authorList>
            <consortium name="WormBaseParasite"/>
        </authorList>
    </citation>
    <scope>IDENTIFICATION</scope>
</reference>
<proteinExistence type="predicted"/>
<sequence length="67" mass="7460">MLSSPDKPSEWLRPPKVSKFKASQSLINPNKASKNDQQGINIVQHVATYSTQGVRQKQPNAYHGTLN</sequence>
<dbReference type="Proteomes" id="UP000887580">
    <property type="component" value="Unplaced"/>
</dbReference>
<evidence type="ECO:0000313" key="1">
    <source>
        <dbReference type="Proteomes" id="UP000887580"/>
    </source>
</evidence>
<protein>
    <submittedName>
        <fullName evidence="2">Uncharacterized protein</fullName>
    </submittedName>
</protein>
<dbReference type="WBParaSite" id="PS1159_v2.g452.t1">
    <property type="protein sequence ID" value="PS1159_v2.g452.t1"/>
    <property type="gene ID" value="PS1159_v2.g452"/>
</dbReference>
<accession>A0AC35GEJ2</accession>